<dbReference type="NCBIfam" id="NF045702">
    <property type="entry name" value="rSAM_GDGT_ether"/>
    <property type="match status" value="1"/>
</dbReference>
<feature type="domain" description="Radical SAM core" evidence="5">
    <location>
        <begin position="83"/>
        <end position="305"/>
    </location>
</feature>
<dbReference type="Proteomes" id="UP000050360">
    <property type="component" value="Unassembled WGS sequence"/>
</dbReference>
<name>A0A0P7ZGY7_9EURY</name>
<dbReference type="Pfam" id="PF23545">
    <property type="entry name" value="Zn_ribbon_HMPTM"/>
    <property type="match status" value="1"/>
</dbReference>
<dbReference type="InterPro" id="IPR013785">
    <property type="entry name" value="Aldolase_TIM"/>
</dbReference>
<keyword evidence="1" id="KW-0949">S-adenosyl-L-methionine</keyword>
<sequence length="495" mass="55666">MRSTKSLCPECLSVIDASIIEENGKMILEKTCTKHGHFKDIYWSDPKQFRRFERYWHDGRGVMNPSGPDGNCPQSCGICTSHKTTTILANIDVTNRCNQTCPVCFANASASGYLYEPTLSQIRAMMQMLRNEKPVPCPAIQFSGGEPTMRGDIVEIVKMAREFNFTQVQMATNGIKLSRSLELCRQLNDAGLHTVYLQFDGVTEEPYIKNRGFNALPIKLKAIDNCRTGGLTSVSLVPTLAKGVNDMQVGDIIRFAIKNMDTVKGINFQPISFAGRINKEERMEKRITISDLFRLIDEQTEGAITADDFYPVPFVVPISHFVTAEEGIPNIEFTVHPHCGTGTYLYIENGKIIPITRFIDVEGLLEYIDDLALNGDKWIGKSLGKIKRIGSLISALPRYIDTSKAPKSIDVKKLFIDVLKEGTGEATKEFHRHTLFIGSMHFMDLYNMDLERIRRCGVHYATPDGKIIPFCTYNTIHRAQVEKKFSTPLLKVRAS</sequence>
<evidence type="ECO:0000256" key="2">
    <source>
        <dbReference type="ARBA" id="ARBA00022723"/>
    </source>
</evidence>
<evidence type="ECO:0000259" key="5">
    <source>
        <dbReference type="PROSITE" id="PS51918"/>
    </source>
</evidence>
<dbReference type="GO" id="GO:0008168">
    <property type="term" value="F:methyltransferase activity"/>
    <property type="evidence" value="ECO:0007669"/>
    <property type="project" value="InterPro"/>
</dbReference>
<evidence type="ECO:0000313" key="7">
    <source>
        <dbReference type="Proteomes" id="UP000050360"/>
    </source>
</evidence>
<dbReference type="SFLD" id="SFLDG01100">
    <property type="entry name" value="methyltransferase_(Class_D)"/>
    <property type="match status" value="1"/>
</dbReference>
<dbReference type="GO" id="GO:0051539">
    <property type="term" value="F:4 iron, 4 sulfur cluster binding"/>
    <property type="evidence" value="ECO:0007669"/>
    <property type="project" value="InterPro"/>
</dbReference>
<dbReference type="PANTHER" id="PTHR43306">
    <property type="entry name" value="7,8-DIHYDRO-6-HYDROXYMETHYLPTERIN DIMETHYLTRANSFERASE"/>
    <property type="match status" value="1"/>
</dbReference>
<dbReference type="InterPro" id="IPR034474">
    <property type="entry name" value="Methyltransferase_Class_D"/>
</dbReference>
<dbReference type="Gene3D" id="3.20.20.70">
    <property type="entry name" value="Aldolase class I"/>
    <property type="match status" value="1"/>
</dbReference>
<evidence type="ECO:0000256" key="3">
    <source>
        <dbReference type="ARBA" id="ARBA00023004"/>
    </source>
</evidence>
<accession>A0A0P7ZGY7</accession>
<dbReference type="AlphaFoldDB" id="A0A0P7ZGY7"/>
<dbReference type="CDD" id="cd01335">
    <property type="entry name" value="Radical_SAM"/>
    <property type="match status" value="1"/>
</dbReference>
<dbReference type="PROSITE" id="PS51918">
    <property type="entry name" value="RADICAL_SAM"/>
    <property type="match status" value="1"/>
</dbReference>
<dbReference type="InterPro" id="IPR034471">
    <property type="entry name" value="GDGT/MA_synthase"/>
</dbReference>
<reference evidence="6 7" key="1">
    <citation type="submission" date="2015-09" db="EMBL/GenBank/DDBJ databases">
        <title>A metagenomics-based metabolic model of nitrate-dependent anaerobic oxidation of methane by Methanoperedens-like archaea.</title>
        <authorList>
            <person name="Arshad A."/>
            <person name="Speth D.R."/>
            <person name="De Graaf R.M."/>
            <person name="Op Den Camp H.J."/>
            <person name="Jetten M.S."/>
            <person name="Welte C.U."/>
        </authorList>
    </citation>
    <scope>NUCLEOTIDE SEQUENCE [LARGE SCALE GENOMIC DNA]</scope>
</reference>
<dbReference type="InterPro" id="IPR056488">
    <property type="entry name" value="Zn_ribbon_HMPTM"/>
</dbReference>
<organism evidence="6 7">
    <name type="scientific">Candidatus Methanoperedens nitratireducens</name>
    <dbReference type="NCBI Taxonomy" id="1392998"/>
    <lineage>
        <taxon>Archaea</taxon>
        <taxon>Methanobacteriati</taxon>
        <taxon>Methanobacteriota</taxon>
        <taxon>Stenosarchaea group</taxon>
        <taxon>Methanomicrobia</taxon>
        <taxon>Methanosarcinales</taxon>
        <taxon>ANME-2 cluster</taxon>
        <taxon>Candidatus Methanoperedentaceae</taxon>
        <taxon>Candidatus Methanoperedens</taxon>
    </lineage>
</organism>
<keyword evidence="2" id="KW-0479">Metal-binding</keyword>
<evidence type="ECO:0000256" key="1">
    <source>
        <dbReference type="ARBA" id="ARBA00022691"/>
    </source>
</evidence>
<comment type="caution">
    <text evidence="6">The sequence shown here is derived from an EMBL/GenBank/DDBJ whole genome shotgun (WGS) entry which is preliminary data.</text>
</comment>
<proteinExistence type="predicted"/>
<dbReference type="InterPro" id="IPR058240">
    <property type="entry name" value="rSAM_sf"/>
</dbReference>
<protein>
    <submittedName>
        <fullName evidence="6">MoaA/NifB/PqqE family protein</fullName>
    </submittedName>
</protein>
<dbReference type="GO" id="GO:0046872">
    <property type="term" value="F:metal ion binding"/>
    <property type="evidence" value="ECO:0007669"/>
    <property type="project" value="UniProtKB-KW"/>
</dbReference>
<dbReference type="SFLD" id="SFLDF00385">
    <property type="entry name" value="7_8-dihydro-6-hydroxymethylpte"/>
    <property type="match status" value="1"/>
</dbReference>
<keyword evidence="3" id="KW-0408">Iron</keyword>
<dbReference type="Pfam" id="PF04055">
    <property type="entry name" value="Radical_SAM"/>
    <property type="match status" value="1"/>
</dbReference>
<evidence type="ECO:0000256" key="4">
    <source>
        <dbReference type="ARBA" id="ARBA00023014"/>
    </source>
</evidence>
<evidence type="ECO:0000313" key="6">
    <source>
        <dbReference type="EMBL" id="KPQ44181.1"/>
    </source>
</evidence>
<dbReference type="PATRIC" id="fig|1719120.3.peg.1334"/>
<dbReference type="SFLD" id="SFLDG01067">
    <property type="entry name" value="SPASM/twitch_domain_containing"/>
    <property type="match status" value="1"/>
</dbReference>
<dbReference type="PANTHER" id="PTHR43306:SF1">
    <property type="entry name" value="7,8-DIHYDRO-6-HYDROXYMETHYLPTERIN DIMETHYLTRANSFERASE"/>
    <property type="match status" value="1"/>
</dbReference>
<dbReference type="EMBL" id="LKCM01000104">
    <property type="protein sequence ID" value="KPQ44181.1"/>
    <property type="molecule type" value="Genomic_DNA"/>
</dbReference>
<dbReference type="SUPFAM" id="SSF102114">
    <property type="entry name" value="Radical SAM enzymes"/>
    <property type="match status" value="1"/>
</dbReference>
<keyword evidence="4" id="KW-0411">Iron-sulfur</keyword>
<dbReference type="SFLD" id="SFLDS00029">
    <property type="entry name" value="Radical_SAM"/>
    <property type="match status" value="1"/>
</dbReference>
<gene>
    <name evidence="6" type="ORF">MPEBLZ_01244</name>
</gene>
<dbReference type="InterPro" id="IPR007197">
    <property type="entry name" value="rSAM"/>
</dbReference>